<sequence length="63" mass="7429">MTELLRRAIAEIEKLPDDQQNAIATRLLAELKDEQVWETRFKATTDEQWNRLAAMVRQDSELE</sequence>
<protein>
    <submittedName>
        <fullName evidence="1">Uncharacterized protein</fullName>
    </submittedName>
</protein>
<keyword evidence="2" id="KW-1185">Reference proteome</keyword>
<proteinExistence type="predicted"/>
<organism evidence="1 2">
    <name type="scientific">Gloeothece verrucosa (strain PCC 7822)</name>
    <name type="common">Cyanothece sp. (strain PCC 7822)</name>
    <dbReference type="NCBI Taxonomy" id="497965"/>
    <lineage>
        <taxon>Bacteria</taxon>
        <taxon>Bacillati</taxon>
        <taxon>Cyanobacteriota</taxon>
        <taxon>Cyanophyceae</taxon>
        <taxon>Oscillatoriophycideae</taxon>
        <taxon>Chroococcales</taxon>
        <taxon>Aphanothecaceae</taxon>
        <taxon>Gloeothece</taxon>
        <taxon>Gloeothece verrucosa</taxon>
    </lineage>
</organism>
<dbReference type="OrthoDB" id="5524515at2"/>
<gene>
    <name evidence="1" type="ordered locus">Cyan7822_2390</name>
</gene>
<dbReference type="eggNOG" id="ENOG5032Y8S">
    <property type="taxonomic scope" value="Bacteria"/>
</dbReference>
<evidence type="ECO:0000313" key="1">
    <source>
        <dbReference type="EMBL" id="ADN14365.1"/>
    </source>
</evidence>
<dbReference type="AlphaFoldDB" id="E0UFY2"/>
<dbReference type="RefSeq" id="WP_013322470.1">
    <property type="nucleotide sequence ID" value="NC_014501.1"/>
</dbReference>
<reference evidence="2" key="1">
    <citation type="journal article" date="2011" name="MBio">
        <title>Novel metabolic attributes of the genus Cyanothece, comprising a group of unicellular nitrogen-fixing Cyanobacteria.</title>
        <authorList>
            <person name="Bandyopadhyay A."/>
            <person name="Elvitigala T."/>
            <person name="Welsh E."/>
            <person name="Stockel J."/>
            <person name="Liberton M."/>
            <person name="Min H."/>
            <person name="Sherman L.A."/>
            <person name="Pakrasi H.B."/>
        </authorList>
    </citation>
    <scope>NUCLEOTIDE SEQUENCE [LARGE SCALE GENOMIC DNA]</scope>
    <source>
        <strain evidence="2">PCC 7822</strain>
    </source>
</reference>
<dbReference type="Proteomes" id="UP000008206">
    <property type="component" value="Chromosome"/>
</dbReference>
<dbReference type="EMBL" id="CP002198">
    <property type="protein sequence ID" value="ADN14365.1"/>
    <property type="molecule type" value="Genomic_DNA"/>
</dbReference>
<accession>E0UFY2</accession>
<dbReference type="HOGENOM" id="CLU_189892_0_0_3"/>
<dbReference type="KEGG" id="cyj:Cyan7822_2390"/>
<evidence type="ECO:0000313" key="2">
    <source>
        <dbReference type="Proteomes" id="UP000008206"/>
    </source>
</evidence>
<name>E0UFY2_GLOV7</name>